<evidence type="ECO:0000256" key="1">
    <source>
        <dbReference type="SAM" id="Phobius"/>
    </source>
</evidence>
<reference evidence="3 5" key="2">
    <citation type="submission" date="2017-05" db="EMBL/GenBank/DDBJ databases">
        <title>The draft genome of the hyperthermophilic archaeon 'Pyrodictium delaneyi strain Hulk', an iron and nitrate reducer, reveals the capacity for sulfate reduction.</title>
        <authorList>
            <person name="Demey L.M."/>
            <person name="Miller C."/>
            <person name="Manzella M."/>
            <person name="Reguera G."/>
            <person name="Kashefi K."/>
        </authorList>
    </citation>
    <scope>NUCLEOTIDE SEQUENCE [LARGE SCALE GENOMIC DNA]</scope>
    <source>
        <strain evidence="3 5">Hulk</strain>
    </source>
</reference>
<dbReference type="RefSeq" id="WP_055408764.1">
    <property type="nucleotide sequence ID" value="NZ_CP013011.1"/>
</dbReference>
<dbReference type="OrthoDB" id="383187at2157"/>
<dbReference type="STRING" id="1273541.Pyrde_0998"/>
<dbReference type="Proteomes" id="UP000196694">
    <property type="component" value="Unassembled WGS sequence"/>
</dbReference>
<evidence type="ECO:0000313" key="5">
    <source>
        <dbReference type="Proteomes" id="UP000196694"/>
    </source>
</evidence>
<reference evidence="2 4" key="1">
    <citation type="submission" date="2015-10" db="EMBL/GenBank/DDBJ databases">
        <title>Complete genome sequence of hyperthermophilic archaeon Pyrodictium delaneyi Su06.</title>
        <authorList>
            <person name="Jung J.-H."/>
            <person name="Lin J."/>
            <person name="Holden J.F."/>
            <person name="Park C.-S."/>
        </authorList>
    </citation>
    <scope>NUCLEOTIDE SEQUENCE [LARGE SCALE GENOMIC DNA]</scope>
    <source>
        <strain evidence="2 4">Su06</strain>
    </source>
</reference>
<feature type="transmembrane region" description="Helical" evidence="1">
    <location>
        <begin position="132"/>
        <end position="155"/>
    </location>
</feature>
<keyword evidence="1" id="KW-0472">Membrane</keyword>
<organism evidence="2 4">
    <name type="scientific">Pyrodictium delaneyi</name>
    <dbReference type="NCBI Taxonomy" id="1273541"/>
    <lineage>
        <taxon>Archaea</taxon>
        <taxon>Thermoproteota</taxon>
        <taxon>Thermoprotei</taxon>
        <taxon>Desulfurococcales</taxon>
        <taxon>Pyrodictiaceae</taxon>
        <taxon>Pyrodictium</taxon>
    </lineage>
</organism>
<evidence type="ECO:0000313" key="3">
    <source>
        <dbReference type="EMBL" id="OWJ55363.1"/>
    </source>
</evidence>
<gene>
    <name evidence="3" type="ORF">Pdsh_00655</name>
    <name evidence="2" type="ORF">Pyrde_0998</name>
</gene>
<evidence type="ECO:0000313" key="4">
    <source>
        <dbReference type="Proteomes" id="UP000058613"/>
    </source>
</evidence>
<proteinExistence type="predicted"/>
<dbReference type="EMBL" id="NCQP01000001">
    <property type="protein sequence ID" value="OWJ55363.1"/>
    <property type="molecule type" value="Genomic_DNA"/>
</dbReference>
<keyword evidence="5" id="KW-1185">Reference proteome</keyword>
<sequence length="163" mass="18177">MVTSILVYEVYVVMLAIIGVLVAEYLFYRIAGSSYLNARAELEQIVSDFRNIEHATDKRVRRRAGKLYSRIASLQGMVRRYTLLRLGLLTPVYLGAITVFTMRPIPLPSLCCIPVLTLVPGDSDVCVTVPSLLAALTFLISLPIIQYDLVGILMLKKARQQTS</sequence>
<name>A0A0P0N406_9CREN</name>
<protein>
    <submittedName>
        <fullName evidence="2">Uncharacterized protein</fullName>
    </submittedName>
</protein>
<keyword evidence="1" id="KW-1133">Transmembrane helix</keyword>
<evidence type="ECO:0000313" key="2">
    <source>
        <dbReference type="EMBL" id="ALL01046.1"/>
    </source>
</evidence>
<feature type="transmembrane region" description="Helical" evidence="1">
    <location>
        <begin position="83"/>
        <end position="100"/>
    </location>
</feature>
<dbReference type="AlphaFoldDB" id="A0A0P0N406"/>
<dbReference type="Proteomes" id="UP000058613">
    <property type="component" value="Chromosome"/>
</dbReference>
<dbReference type="EMBL" id="CP013011">
    <property type="protein sequence ID" value="ALL01046.1"/>
    <property type="molecule type" value="Genomic_DNA"/>
</dbReference>
<feature type="transmembrane region" description="Helical" evidence="1">
    <location>
        <begin position="6"/>
        <end position="27"/>
    </location>
</feature>
<keyword evidence="1" id="KW-0812">Transmembrane</keyword>
<dbReference type="KEGG" id="pdl:Pyrde_0998"/>
<accession>A0A0P0N406</accession>
<dbReference type="GeneID" id="26099337"/>